<name>A0ABN5FX20_9PSED</name>
<protein>
    <submittedName>
        <fullName evidence="1">Uncharacterized protein</fullName>
    </submittedName>
</protein>
<accession>A0ABN5FX20</accession>
<gene>
    <name evidence="1" type="ORF">AWU82_29850</name>
</gene>
<reference evidence="1" key="1">
    <citation type="submission" date="2017-12" db="EMBL/GenBank/DDBJ databases">
        <title>Pseudomonas sp. MS586 complete sequence.</title>
        <authorList>
            <person name="Lu S."/>
            <person name="Deng P."/>
        </authorList>
    </citation>
    <scope>NUCLEOTIDE SEQUENCE</scope>
    <source>
        <strain evidence="1">MS586</strain>
    </source>
</reference>
<dbReference type="RefSeq" id="WP_190241516.1">
    <property type="nucleotide sequence ID" value="NZ_CP014205.2"/>
</dbReference>
<sequence length="108" mass="12079">MAQLGRIAERWSRAIAAVRLHALRVWLVVKGVTVDDFRDRAGGHIDVLIELELRDLPDSLEALVRWYIFLQQLLMCRQAGRSETAADTGIDEPRVVLSSGGGIPWPDC</sequence>
<dbReference type="EMBL" id="CP014205">
    <property type="protein sequence ID" value="AUG97618.1"/>
    <property type="molecule type" value="Genomic_DNA"/>
</dbReference>
<organism evidence="1 2">
    <name type="scientific">Pseudomonas glycinae</name>
    <dbReference type="NCBI Taxonomy" id="1785145"/>
    <lineage>
        <taxon>Bacteria</taxon>
        <taxon>Pseudomonadati</taxon>
        <taxon>Pseudomonadota</taxon>
        <taxon>Gammaproteobacteria</taxon>
        <taxon>Pseudomonadales</taxon>
        <taxon>Pseudomonadaceae</taxon>
        <taxon>Pseudomonas</taxon>
    </lineage>
</organism>
<dbReference type="Proteomes" id="UP000075187">
    <property type="component" value="Chromosome"/>
</dbReference>
<evidence type="ECO:0000313" key="2">
    <source>
        <dbReference type="Proteomes" id="UP000075187"/>
    </source>
</evidence>
<proteinExistence type="predicted"/>
<evidence type="ECO:0000313" key="1">
    <source>
        <dbReference type="EMBL" id="AUG97618.1"/>
    </source>
</evidence>
<keyword evidence="2" id="KW-1185">Reference proteome</keyword>